<name>A0ACB8AJX2_9AGAM</name>
<evidence type="ECO:0000313" key="2">
    <source>
        <dbReference type="Proteomes" id="UP000790377"/>
    </source>
</evidence>
<dbReference type="Proteomes" id="UP000790377">
    <property type="component" value="Unassembled WGS sequence"/>
</dbReference>
<accession>A0ACB8AJX2</accession>
<evidence type="ECO:0000313" key="1">
    <source>
        <dbReference type="EMBL" id="KAH7913661.1"/>
    </source>
</evidence>
<sequence>MSPVINVLRFMEENNVSVLSLVTVLLHEKSVTQEFKRIRQSLVNEARNVCAHLYQCLATQGEVFSWAFGLVKETLMQELQELAHKRHGLHFKATTVTSEQLEGSLVNDIAQKITKVAPYLWGFVSSLLLSPSRRRAGFRDMDTNGIAFRDELEEGDLGDIGGDTMDVDEPEAEETENDEEVDSEVRECDGTAQRHGRSDRKSKRSQRAAERNRALLKIVSDLT</sequence>
<protein>
    <submittedName>
        <fullName evidence="1">Uncharacterized protein</fullName>
    </submittedName>
</protein>
<comment type="caution">
    <text evidence="1">The sequence shown here is derived from an EMBL/GenBank/DDBJ whole genome shotgun (WGS) entry which is preliminary data.</text>
</comment>
<dbReference type="EMBL" id="MU267626">
    <property type="protein sequence ID" value="KAH7913661.1"/>
    <property type="molecule type" value="Genomic_DNA"/>
</dbReference>
<keyword evidence="2" id="KW-1185">Reference proteome</keyword>
<gene>
    <name evidence="1" type="ORF">BJ138DRAFT_1001819</name>
</gene>
<organism evidence="1 2">
    <name type="scientific">Hygrophoropsis aurantiaca</name>
    <dbReference type="NCBI Taxonomy" id="72124"/>
    <lineage>
        <taxon>Eukaryota</taxon>
        <taxon>Fungi</taxon>
        <taxon>Dikarya</taxon>
        <taxon>Basidiomycota</taxon>
        <taxon>Agaricomycotina</taxon>
        <taxon>Agaricomycetes</taxon>
        <taxon>Agaricomycetidae</taxon>
        <taxon>Boletales</taxon>
        <taxon>Coniophorineae</taxon>
        <taxon>Hygrophoropsidaceae</taxon>
        <taxon>Hygrophoropsis</taxon>
    </lineage>
</organism>
<proteinExistence type="predicted"/>
<reference evidence="1" key="1">
    <citation type="journal article" date="2021" name="New Phytol.">
        <title>Evolutionary innovations through gain and loss of genes in the ectomycorrhizal Boletales.</title>
        <authorList>
            <person name="Wu G."/>
            <person name="Miyauchi S."/>
            <person name="Morin E."/>
            <person name="Kuo A."/>
            <person name="Drula E."/>
            <person name="Varga T."/>
            <person name="Kohler A."/>
            <person name="Feng B."/>
            <person name="Cao Y."/>
            <person name="Lipzen A."/>
            <person name="Daum C."/>
            <person name="Hundley H."/>
            <person name="Pangilinan J."/>
            <person name="Johnson J."/>
            <person name="Barry K."/>
            <person name="LaButti K."/>
            <person name="Ng V."/>
            <person name="Ahrendt S."/>
            <person name="Min B."/>
            <person name="Choi I.G."/>
            <person name="Park H."/>
            <person name="Plett J.M."/>
            <person name="Magnuson J."/>
            <person name="Spatafora J.W."/>
            <person name="Nagy L.G."/>
            <person name="Henrissat B."/>
            <person name="Grigoriev I.V."/>
            <person name="Yang Z.L."/>
            <person name="Xu J."/>
            <person name="Martin F.M."/>
        </authorList>
    </citation>
    <scope>NUCLEOTIDE SEQUENCE</scope>
    <source>
        <strain evidence="1">ATCC 28755</strain>
    </source>
</reference>